<dbReference type="InterPro" id="IPR038595">
    <property type="entry name" value="LOR_sf"/>
</dbReference>
<dbReference type="PANTHER" id="PTHR31087">
    <property type="match status" value="1"/>
</dbReference>
<organism evidence="2 3">
    <name type="scientific">Rubroshorea leprosula</name>
    <dbReference type="NCBI Taxonomy" id="152421"/>
    <lineage>
        <taxon>Eukaryota</taxon>
        <taxon>Viridiplantae</taxon>
        <taxon>Streptophyta</taxon>
        <taxon>Embryophyta</taxon>
        <taxon>Tracheophyta</taxon>
        <taxon>Spermatophyta</taxon>
        <taxon>Magnoliopsida</taxon>
        <taxon>eudicotyledons</taxon>
        <taxon>Gunneridae</taxon>
        <taxon>Pentapetalae</taxon>
        <taxon>rosids</taxon>
        <taxon>malvids</taxon>
        <taxon>Malvales</taxon>
        <taxon>Dipterocarpaceae</taxon>
        <taxon>Rubroshorea</taxon>
    </lineage>
</organism>
<dbReference type="AlphaFoldDB" id="A0AAV5MNQ1"/>
<evidence type="ECO:0000313" key="2">
    <source>
        <dbReference type="EMBL" id="GKV51623.1"/>
    </source>
</evidence>
<comment type="similarity">
    <text evidence="1">Belongs to the LOR family.</text>
</comment>
<dbReference type="Gene3D" id="2.40.160.200">
    <property type="entry name" value="LURP1-related"/>
    <property type="match status" value="1"/>
</dbReference>
<evidence type="ECO:0000313" key="3">
    <source>
        <dbReference type="Proteomes" id="UP001054252"/>
    </source>
</evidence>
<dbReference type="EMBL" id="BPVZ01000519">
    <property type="protein sequence ID" value="GKV51623.1"/>
    <property type="molecule type" value="Genomic_DNA"/>
</dbReference>
<sequence length="205" mass="22977">MAESSTSSFPPPAKNAPIISPSFCAAYPVDLWIVRKVENMQHGDFAITDISGNLVFKLKDSNSLYCTQVMLDAAENPIITLEPKQQTTHNRWQVFKGESTDSSDLLFIAKRSSTAMFQSKTKLDVFLANNKEQKVCDFKVEGSWSDTPYVFYMGESSSVVAQMHKKTKVEGVLEGKKKMMVTVFPNQDYGFIVALIIILTAINEW</sequence>
<dbReference type="SUPFAM" id="SSF54518">
    <property type="entry name" value="Tubby C-terminal domain-like"/>
    <property type="match status" value="1"/>
</dbReference>
<reference evidence="2 3" key="1">
    <citation type="journal article" date="2021" name="Commun. Biol.">
        <title>The genome of Shorea leprosula (Dipterocarpaceae) highlights the ecological relevance of drought in aseasonal tropical rainforests.</title>
        <authorList>
            <person name="Ng K.K.S."/>
            <person name="Kobayashi M.J."/>
            <person name="Fawcett J.A."/>
            <person name="Hatakeyama M."/>
            <person name="Paape T."/>
            <person name="Ng C.H."/>
            <person name="Ang C.C."/>
            <person name="Tnah L.H."/>
            <person name="Lee C.T."/>
            <person name="Nishiyama T."/>
            <person name="Sese J."/>
            <person name="O'Brien M.J."/>
            <person name="Copetti D."/>
            <person name="Mohd Noor M.I."/>
            <person name="Ong R.C."/>
            <person name="Putra M."/>
            <person name="Sireger I.Z."/>
            <person name="Indrioko S."/>
            <person name="Kosugi Y."/>
            <person name="Izuno A."/>
            <person name="Isagi Y."/>
            <person name="Lee S.L."/>
            <person name="Shimizu K.K."/>
        </authorList>
    </citation>
    <scope>NUCLEOTIDE SEQUENCE [LARGE SCALE GENOMIC DNA]</scope>
    <source>
        <strain evidence="2">214</strain>
    </source>
</reference>
<comment type="caution">
    <text evidence="2">The sequence shown here is derived from an EMBL/GenBank/DDBJ whole genome shotgun (WGS) entry which is preliminary data.</text>
</comment>
<dbReference type="Pfam" id="PF04525">
    <property type="entry name" value="LOR"/>
    <property type="match status" value="1"/>
</dbReference>
<dbReference type="PANTHER" id="PTHR31087:SF162">
    <property type="entry name" value="PROTEIN LURP-ONE-RELATED 10-LIKE"/>
    <property type="match status" value="1"/>
</dbReference>
<dbReference type="Proteomes" id="UP001054252">
    <property type="component" value="Unassembled WGS sequence"/>
</dbReference>
<proteinExistence type="inferred from homology"/>
<name>A0AAV5MNQ1_9ROSI</name>
<dbReference type="InterPro" id="IPR007612">
    <property type="entry name" value="LOR"/>
</dbReference>
<protein>
    <submittedName>
        <fullName evidence="2">Uncharacterized protein</fullName>
    </submittedName>
</protein>
<accession>A0AAV5MNQ1</accession>
<dbReference type="InterPro" id="IPR025659">
    <property type="entry name" value="Tubby-like_C"/>
</dbReference>
<gene>
    <name evidence="2" type="ORF">SLEP1_g58258</name>
</gene>
<evidence type="ECO:0000256" key="1">
    <source>
        <dbReference type="ARBA" id="ARBA00005437"/>
    </source>
</evidence>
<keyword evidence="3" id="KW-1185">Reference proteome</keyword>